<accession>A0A8S1M719</accession>
<dbReference type="EMBL" id="CAJJDN010000029">
    <property type="protein sequence ID" value="CAD8072396.1"/>
    <property type="molecule type" value="Genomic_DNA"/>
</dbReference>
<dbReference type="Proteomes" id="UP000692954">
    <property type="component" value="Unassembled WGS sequence"/>
</dbReference>
<name>A0A8S1M719_9CILI</name>
<keyword evidence="2" id="KW-1185">Reference proteome</keyword>
<proteinExistence type="predicted"/>
<evidence type="ECO:0000313" key="1">
    <source>
        <dbReference type="EMBL" id="CAD8072396.1"/>
    </source>
</evidence>
<gene>
    <name evidence="1" type="ORF">PSON_ATCC_30995.1.T0290144</name>
</gene>
<sequence>MGLSCSSSNHRPQIQKINEIKLPIMIAENFINIIGQLELSDDIPDELRYNLNQLIILRSKLAHCVVRIQRRNSHYHFIELENELTNVINFVHIVIQDFQLEVYFPLITSYLIEELDIYKQNSKQQVQI</sequence>
<dbReference type="AlphaFoldDB" id="A0A8S1M719"/>
<evidence type="ECO:0000313" key="2">
    <source>
        <dbReference type="Proteomes" id="UP000692954"/>
    </source>
</evidence>
<comment type="caution">
    <text evidence="1">The sequence shown here is derived from an EMBL/GenBank/DDBJ whole genome shotgun (WGS) entry which is preliminary data.</text>
</comment>
<protein>
    <submittedName>
        <fullName evidence="1">Uncharacterized protein</fullName>
    </submittedName>
</protein>
<reference evidence="1" key="1">
    <citation type="submission" date="2021-01" db="EMBL/GenBank/DDBJ databases">
        <authorList>
            <consortium name="Genoscope - CEA"/>
            <person name="William W."/>
        </authorList>
    </citation>
    <scope>NUCLEOTIDE SEQUENCE</scope>
</reference>
<organism evidence="1 2">
    <name type="scientific">Paramecium sonneborni</name>
    <dbReference type="NCBI Taxonomy" id="65129"/>
    <lineage>
        <taxon>Eukaryota</taxon>
        <taxon>Sar</taxon>
        <taxon>Alveolata</taxon>
        <taxon>Ciliophora</taxon>
        <taxon>Intramacronucleata</taxon>
        <taxon>Oligohymenophorea</taxon>
        <taxon>Peniculida</taxon>
        <taxon>Parameciidae</taxon>
        <taxon>Paramecium</taxon>
    </lineage>
</organism>